<accession>A0AAE2MHT2</accession>
<comment type="caution">
    <text evidence="1">The sequence shown here is derived from an EMBL/GenBank/DDBJ whole genome shotgun (WGS) entry which is preliminary data.</text>
</comment>
<proteinExistence type="predicted"/>
<evidence type="ECO:0000313" key="2">
    <source>
        <dbReference type="Proteomes" id="UP000538507"/>
    </source>
</evidence>
<dbReference type="AlphaFoldDB" id="A0AAE2MHT2"/>
<dbReference type="RefSeq" id="WP_183606587.1">
    <property type="nucleotide sequence ID" value="NZ_JACHAZ010000002.1"/>
</dbReference>
<protein>
    <submittedName>
        <fullName evidence="1">Uncharacterized protein</fullName>
    </submittedName>
</protein>
<gene>
    <name evidence="1" type="ORF">GGE16_001518</name>
</gene>
<name>A0AAE2MHT2_RHILE</name>
<evidence type="ECO:0000313" key="1">
    <source>
        <dbReference type="EMBL" id="MBB4289502.1"/>
    </source>
</evidence>
<organism evidence="1 2">
    <name type="scientific">Rhizobium leguminosarum</name>
    <dbReference type="NCBI Taxonomy" id="384"/>
    <lineage>
        <taxon>Bacteria</taxon>
        <taxon>Pseudomonadati</taxon>
        <taxon>Pseudomonadota</taxon>
        <taxon>Alphaproteobacteria</taxon>
        <taxon>Hyphomicrobiales</taxon>
        <taxon>Rhizobiaceae</taxon>
        <taxon>Rhizobium/Agrobacterium group</taxon>
        <taxon>Rhizobium</taxon>
    </lineage>
</organism>
<reference evidence="1 2" key="1">
    <citation type="submission" date="2020-08" db="EMBL/GenBank/DDBJ databases">
        <title>Genomic Encyclopedia of Type Strains, Phase IV (KMG-V): Genome sequencing to study the core and pangenomes of soil and plant-associated prokaryotes.</title>
        <authorList>
            <person name="Whitman W."/>
        </authorList>
    </citation>
    <scope>NUCLEOTIDE SEQUENCE [LARGE SCALE GENOMIC DNA]</scope>
    <source>
        <strain evidence="1 2">SEMIA 415</strain>
    </source>
</reference>
<sequence length="238" mass="26088">MSGFKRTNKTGVYVHVGDPDCDAAHANLLTRLQHMGAPFDIAAGEVGNRIKGNLGEFIALHVALAGPQGKMDKHVGNALQPLSRISGAGLDLIYIHFDASDAAHDRLYIQEIKTTGDMSLNYFDNLKGDYKKLFAPDPQFTLQTRISALANKFEVEQNNAEYAERVTRLGGTTPQQSVRVQLLPTGIHDLASSDPVSKMLMIRSSIMGFGWNASQIEPWAIGLSDLEKRLLRLLKGQS</sequence>
<dbReference type="EMBL" id="JACIGO010000001">
    <property type="protein sequence ID" value="MBB4289502.1"/>
    <property type="molecule type" value="Genomic_DNA"/>
</dbReference>
<dbReference type="Proteomes" id="UP000538507">
    <property type="component" value="Unassembled WGS sequence"/>
</dbReference>